<evidence type="ECO:0000256" key="11">
    <source>
        <dbReference type="ARBA" id="ARBA00023065"/>
    </source>
</evidence>
<evidence type="ECO:0000256" key="15">
    <source>
        <dbReference type="ARBA" id="ARBA00034006"/>
    </source>
</evidence>
<dbReference type="GO" id="GO:0016887">
    <property type="term" value="F:ATP hydrolysis activity"/>
    <property type="evidence" value="ECO:0007669"/>
    <property type="project" value="InterPro"/>
</dbReference>
<dbReference type="Gene3D" id="3.40.50.12240">
    <property type="match status" value="1"/>
</dbReference>
<keyword evidence="10" id="KW-1278">Translocase</keyword>
<evidence type="ECO:0000256" key="5">
    <source>
        <dbReference type="ARBA" id="ARBA00022490"/>
    </source>
</evidence>
<dbReference type="Pfam" id="PF18269">
    <property type="entry name" value="T3SS_ATPase_C"/>
    <property type="match status" value="1"/>
</dbReference>
<dbReference type="InterPro" id="IPR005714">
    <property type="entry name" value="ATPase_T3SS_FliI/YscN"/>
</dbReference>
<protein>
    <submittedName>
        <fullName evidence="17">Flagellum-specific ATP synthase FliI</fullName>
    </submittedName>
</protein>
<evidence type="ECO:0000256" key="8">
    <source>
        <dbReference type="ARBA" id="ARBA00022840"/>
    </source>
</evidence>
<dbReference type="PANTHER" id="PTHR15184:SF9">
    <property type="entry name" value="SPI-1 TYPE 3 SECRETION SYSTEM ATPASE"/>
    <property type="match status" value="1"/>
</dbReference>
<evidence type="ECO:0000256" key="7">
    <source>
        <dbReference type="ARBA" id="ARBA00022781"/>
    </source>
</evidence>
<dbReference type="PROSITE" id="PS00152">
    <property type="entry name" value="ATPASE_ALPHA_BETA"/>
    <property type="match status" value="1"/>
</dbReference>
<evidence type="ECO:0000256" key="12">
    <source>
        <dbReference type="ARBA" id="ARBA00023136"/>
    </source>
</evidence>
<dbReference type="Pfam" id="PF02874">
    <property type="entry name" value="ATP-synt_ab_N"/>
    <property type="match status" value="1"/>
</dbReference>
<dbReference type="InterPro" id="IPR020003">
    <property type="entry name" value="ATPase_a/bsu_AS"/>
</dbReference>
<keyword evidence="14" id="KW-0066">ATP synthesis</keyword>
<dbReference type="InterPro" id="IPR027417">
    <property type="entry name" value="P-loop_NTPase"/>
</dbReference>
<feature type="domain" description="AAA+ ATPase" evidence="16">
    <location>
        <begin position="157"/>
        <end position="339"/>
    </location>
</feature>
<dbReference type="FunFam" id="3.40.50.12240:FF:000002">
    <property type="entry name" value="Flagellum-specific ATP synthase FliI"/>
    <property type="match status" value="1"/>
</dbReference>
<name>A0A3B1D7Y5_9ZZZZ</name>
<reference evidence="17" key="1">
    <citation type="submission" date="2018-06" db="EMBL/GenBank/DDBJ databases">
        <authorList>
            <person name="Zhirakovskaya E."/>
        </authorList>
    </citation>
    <scope>NUCLEOTIDE SEQUENCE</scope>
</reference>
<evidence type="ECO:0000256" key="10">
    <source>
        <dbReference type="ARBA" id="ARBA00022967"/>
    </source>
</evidence>
<evidence type="ECO:0000313" key="17">
    <source>
        <dbReference type="EMBL" id="VAX32923.1"/>
    </source>
</evidence>
<dbReference type="GO" id="GO:0045259">
    <property type="term" value="C:proton-transporting ATP synthase complex"/>
    <property type="evidence" value="ECO:0007669"/>
    <property type="project" value="UniProtKB-KW"/>
</dbReference>
<comment type="subcellular location">
    <subcellularLocation>
        <location evidence="2">Cytoplasm</location>
    </subcellularLocation>
    <subcellularLocation>
        <location evidence="1">Membrane</location>
    </subcellularLocation>
</comment>
<evidence type="ECO:0000256" key="4">
    <source>
        <dbReference type="ARBA" id="ARBA00022448"/>
    </source>
</evidence>
<dbReference type="CDD" id="cd18117">
    <property type="entry name" value="ATP-synt_flagellum-secretory_path_III_N"/>
    <property type="match status" value="1"/>
</dbReference>
<dbReference type="GO" id="GO:0005524">
    <property type="term" value="F:ATP binding"/>
    <property type="evidence" value="ECO:0007669"/>
    <property type="project" value="UniProtKB-KW"/>
</dbReference>
<dbReference type="EMBL" id="UOGH01000274">
    <property type="protein sequence ID" value="VAX32923.1"/>
    <property type="molecule type" value="Genomic_DNA"/>
</dbReference>
<keyword evidence="11" id="KW-0406">Ion transport</keyword>
<keyword evidence="6" id="KW-0547">Nucleotide-binding</keyword>
<dbReference type="AlphaFoldDB" id="A0A3B1D7Y5"/>
<dbReference type="GO" id="GO:0030254">
    <property type="term" value="P:protein secretion by the type III secretion system"/>
    <property type="evidence" value="ECO:0007669"/>
    <property type="project" value="InterPro"/>
</dbReference>
<comment type="catalytic activity">
    <reaction evidence="15">
        <text>ATP + H2O + cellular proteinSide 1 = ADP + phosphate + cellular proteinSide 2.</text>
        <dbReference type="EC" id="7.4.2.8"/>
    </reaction>
</comment>
<dbReference type="InterPro" id="IPR000194">
    <property type="entry name" value="ATPase_F1/V1/A1_a/bsu_nucl-bd"/>
</dbReference>
<dbReference type="GO" id="GO:0008564">
    <property type="term" value="F:protein-exporting ATPase activity"/>
    <property type="evidence" value="ECO:0007669"/>
    <property type="project" value="UniProtKB-EC"/>
</dbReference>
<evidence type="ECO:0000256" key="13">
    <source>
        <dbReference type="ARBA" id="ARBA00023196"/>
    </source>
</evidence>
<dbReference type="GO" id="GO:0005737">
    <property type="term" value="C:cytoplasm"/>
    <property type="evidence" value="ECO:0007669"/>
    <property type="project" value="UniProtKB-SubCell"/>
</dbReference>
<dbReference type="GO" id="GO:0046933">
    <property type="term" value="F:proton-transporting ATP synthase activity, rotational mechanism"/>
    <property type="evidence" value="ECO:0007669"/>
    <property type="project" value="TreeGrafter"/>
</dbReference>
<dbReference type="InterPro" id="IPR040627">
    <property type="entry name" value="T3SS_ATPase_C"/>
</dbReference>
<dbReference type="FunFam" id="3.40.50.300:FF:002432">
    <property type="entry name" value="ATP synthase subunit alpha, mitochondrial"/>
    <property type="match status" value="1"/>
</dbReference>
<evidence type="ECO:0000256" key="2">
    <source>
        <dbReference type="ARBA" id="ARBA00004496"/>
    </source>
</evidence>
<evidence type="ECO:0000256" key="6">
    <source>
        <dbReference type="ARBA" id="ARBA00022741"/>
    </source>
</evidence>
<dbReference type="PANTHER" id="PTHR15184">
    <property type="entry name" value="ATP SYNTHASE"/>
    <property type="match status" value="1"/>
</dbReference>
<organism evidence="17">
    <name type="scientific">hydrothermal vent metagenome</name>
    <dbReference type="NCBI Taxonomy" id="652676"/>
    <lineage>
        <taxon>unclassified sequences</taxon>
        <taxon>metagenomes</taxon>
        <taxon>ecological metagenomes</taxon>
    </lineage>
</organism>
<keyword evidence="4" id="KW-0813">Transport</keyword>
<keyword evidence="8" id="KW-0067">ATP-binding</keyword>
<proteinExistence type="inferred from homology"/>
<evidence type="ECO:0000256" key="3">
    <source>
        <dbReference type="ARBA" id="ARBA00008936"/>
    </source>
</evidence>
<dbReference type="CDD" id="cd01136">
    <property type="entry name" value="ATPase_flagellum-secretory_path_III"/>
    <property type="match status" value="1"/>
</dbReference>
<sequence>METVTIERYIDSLESIDPMRVYGRVVEITGVILKATGMKASIGEACKVYSEGGSIVDAEVVGFKDDKALLMAVGDIQGIKSGSRVLPVGRKLSVNVSPHLVGRVIDALGNPIDGKGRINGQAYPLFGNHINPLERQRISEPMDLGIRAINGLLTCGKGQRVGIMAGTGVGKSVLLGMIARYTEATVNVIGLIGERSREVREFIERDLGEEGLRKSVVIVCTAQEPPLAKVRAAFTTTAIAEYFRDQGMDVLLMMDSLTRVSMAQREVGLAIGEPPTTKGYTPSVFTLMPRLLERAGTSSDKGSITGLYTVLVEGDDLTDPVADASMSVLDGHIVLSRDLAMEGVYPAIDILRSVSRVMLDIVDDRHRELAMMFIENLSTYKKYEDLISIGAYKEGTNPKVDRAMKMIDRLRSYLKQGINDRRDMGDSLQGLYLLFEAEEL</sequence>
<evidence type="ECO:0000259" key="16">
    <source>
        <dbReference type="SMART" id="SM00382"/>
    </source>
</evidence>
<evidence type="ECO:0000256" key="9">
    <source>
        <dbReference type="ARBA" id="ARBA00022927"/>
    </source>
</evidence>
<dbReference type="SMART" id="SM00382">
    <property type="entry name" value="AAA"/>
    <property type="match status" value="1"/>
</dbReference>
<gene>
    <name evidence="17" type="ORF">MNBD_NITROSPIRAE02-1657</name>
</gene>
<keyword evidence="13" id="KW-0139">CF(1)</keyword>
<keyword evidence="7" id="KW-0375">Hydrogen ion transport</keyword>
<dbReference type="GO" id="GO:0030257">
    <property type="term" value="C:type III protein secretion system complex"/>
    <property type="evidence" value="ECO:0007669"/>
    <property type="project" value="InterPro"/>
</dbReference>
<dbReference type="NCBIfam" id="TIGR01026">
    <property type="entry name" value="fliI_yscN"/>
    <property type="match status" value="1"/>
</dbReference>
<dbReference type="Pfam" id="PF00006">
    <property type="entry name" value="ATP-synt_ab"/>
    <property type="match status" value="1"/>
</dbReference>
<keyword evidence="9" id="KW-0653">Protein transport</keyword>
<accession>A0A3B1D7Y5</accession>
<dbReference type="SUPFAM" id="SSF52540">
    <property type="entry name" value="P-loop containing nucleoside triphosphate hydrolases"/>
    <property type="match status" value="1"/>
</dbReference>
<dbReference type="InterPro" id="IPR004100">
    <property type="entry name" value="ATPase_F1/V1/A1_a/bsu_N"/>
</dbReference>
<dbReference type="InterPro" id="IPR003593">
    <property type="entry name" value="AAA+_ATPase"/>
</dbReference>
<dbReference type="InterPro" id="IPR050053">
    <property type="entry name" value="ATPase_alpha/beta_chains"/>
</dbReference>
<evidence type="ECO:0000256" key="1">
    <source>
        <dbReference type="ARBA" id="ARBA00004370"/>
    </source>
</evidence>
<comment type="similarity">
    <text evidence="3">Belongs to the ATPase alpha/beta chains family.</text>
</comment>
<keyword evidence="5" id="KW-0963">Cytoplasm</keyword>
<evidence type="ECO:0000256" key="14">
    <source>
        <dbReference type="ARBA" id="ARBA00023310"/>
    </source>
</evidence>
<keyword evidence="12" id="KW-0472">Membrane</keyword>